<dbReference type="AlphaFoldDB" id="A0AAV7TF76"/>
<evidence type="ECO:0000256" key="1">
    <source>
        <dbReference type="SAM" id="MobiDB-lite"/>
    </source>
</evidence>
<comment type="caution">
    <text evidence="2">The sequence shown here is derived from an EMBL/GenBank/DDBJ whole genome shotgun (WGS) entry which is preliminary data.</text>
</comment>
<organism evidence="2 3">
    <name type="scientific">Pleurodeles waltl</name>
    <name type="common">Iberian ribbed newt</name>
    <dbReference type="NCBI Taxonomy" id="8319"/>
    <lineage>
        <taxon>Eukaryota</taxon>
        <taxon>Metazoa</taxon>
        <taxon>Chordata</taxon>
        <taxon>Craniata</taxon>
        <taxon>Vertebrata</taxon>
        <taxon>Euteleostomi</taxon>
        <taxon>Amphibia</taxon>
        <taxon>Batrachia</taxon>
        <taxon>Caudata</taxon>
        <taxon>Salamandroidea</taxon>
        <taxon>Salamandridae</taxon>
        <taxon>Pleurodelinae</taxon>
        <taxon>Pleurodeles</taxon>
    </lineage>
</organism>
<reference evidence="2" key="1">
    <citation type="journal article" date="2022" name="bioRxiv">
        <title>Sequencing and chromosome-scale assembly of the giantPleurodeles waltlgenome.</title>
        <authorList>
            <person name="Brown T."/>
            <person name="Elewa A."/>
            <person name="Iarovenko S."/>
            <person name="Subramanian E."/>
            <person name="Araus A.J."/>
            <person name="Petzold A."/>
            <person name="Susuki M."/>
            <person name="Suzuki K.-i.T."/>
            <person name="Hayashi T."/>
            <person name="Toyoda A."/>
            <person name="Oliveira C."/>
            <person name="Osipova E."/>
            <person name="Leigh N.D."/>
            <person name="Simon A."/>
            <person name="Yun M.H."/>
        </authorList>
    </citation>
    <scope>NUCLEOTIDE SEQUENCE</scope>
    <source>
        <strain evidence="2">20211129_DDA</strain>
        <tissue evidence="2">Liver</tissue>
    </source>
</reference>
<evidence type="ECO:0000313" key="3">
    <source>
        <dbReference type="Proteomes" id="UP001066276"/>
    </source>
</evidence>
<keyword evidence="3" id="KW-1185">Reference proteome</keyword>
<dbReference type="EMBL" id="JANPWB010000006">
    <property type="protein sequence ID" value="KAJ1175222.1"/>
    <property type="molecule type" value="Genomic_DNA"/>
</dbReference>
<feature type="compositionally biased region" description="Basic and acidic residues" evidence="1">
    <location>
        <begin position="150"/>
        <end position="162"/>
    </location>
</feature>
<protein>
    <submittedName>
        <fullName evidence="2">Uncharacterized protein</fullName>
    </submittedName>
</protein>
<accession>A0AAV7TF76</accession>
<gene>
    <name evidence="2" type="ORF">NDU88_000513</name>
</gene>
<evidence type="ECO:0000313" key="2">
    <source>
        <dbReference type="EMBL" id="KAJ1175222.1"/>
    </source>
</evidence>
<proteinExistence type="predicted"/>
<feature type="region of interest" description="Disordered" evidence="1">
    <location>
        <begin position="78"/>
        <end position="162"/>
    </location>
</feature>
<name>A0AAV7TF76_PLEWA</name>
<sequence length="162" mass="18427">MQCLRFRLLRRLRVSGKRREEPEERKLVVRVGIPASTRHLKYSRAETDQESMPVVLMLHAHEKRAHCFLTEVAHRASLPIGFPQRSPEGRAVKGEALPPRKSTNGRSILIEPTGEKTDAGSSRHRGEDAGDTWKPWEARGPEPTPPQSQSRDKDCWPREAHS</sequence>
<dbReference type="Proteomes" id="UP001066276">
    <property type="component" value="Chromosome 3_2"/>
</dbReference>